<dbReference type="AlphaFoldDB" id="A0A0A9CCX9"/>
<organism evidence="1">
    <name type="scientific">Arundo donax</name>
    <name type="common">Giant reed</name>
    <name type="synonym">Donax arundinaceus</name>
    <dbReference type="NCBI Taxonomy" id="35708"/>
    <lineage>
        <taxon>Eukaryota</taxon>
        <taxon>Viridiplantae</taxon>
        <taxon>Streptophyta</taxon>
        <taxon>Embryophyta</taxon>
        <taxon>Tracheophyta</taxon>
        <taxon>Spermatophyta</taxon>
        <taxon>Magnoliopsida</taxon>
        <taxon>Liliopsida</taxon>
        <taxon>Poales</taxon>
        <taxon>Poaceae</taxon>
        <taxon>PACMAD clade</taxon>
        <taxon>Arundinoideae</taxon>
        <taxon>Arundineae</taxon>
        <taxon>Arundo</taxon>
    </lineage>
</organism>
<name>A0A0A9CCX9_ARUDO</name>
<dbReference type="EMBL" id="GBRH01224454">
    <property type="protein sequence ID" value="JAD73441.1"/>
    <property type="molecule type" value="Transcribed_RNA"/>
</dbReference>
<protein>
    <submittedName>
        <fullName evidence="1">Uncharacterized protein</fullName>
    </submittedName>
</protein>
<reference evidence="1" key="2">
    <citation type="journal article" date="2015" name="Data Brief">
        <title>Shoot transcriptome of the giant reed, Arundo donax.</title>
        <authorList>
            <person name="Barrero R.A."/>
            <person name="Guerrero F.D."/>
            <person name="Moolhuijzen P."/>
            <person name="Goolsby J.A."/>
            <person name="Tidwell J."/>
            <person name="Bellgard S.E."/>
            <person name="Bellgard M.I."/>
        </authorList>
    </citation>
    <scope>NUCLEOTIDE SEQUENCE</scope>
    <source>
        <tissue evidence="1">Shoot tissue taken approximately 20 cm above the soil surface</tissue>
    </source>
</reference>
<accession>A0A0A9CCX9</accession>
<proteinExistence type="predicted"/>
<sequence length="39" mass="4707">MLGISFFVDNRSIQLQRDWSSIGMLFFKLCMLMKQQKKH</sequence>
<evidence type="ECO:0000313" key="1">
    <source>
        <dbReference type="EMBL" id="JAD73441.1"/>
    </source>
</evidence>
<reference evidence="1" key="1">
    <citation type="submission" date="2014-09" db="EMBL/GenBank/DDBJ databases">
        <authorList>
            <person name="Magalhaes I.L.F."/>
            <person name="Oliveira U."/>
            <person name="Santos F.R."/>
            <person name="Vidigal T.H.D.A."/>
            <person name="Brescovit A.D."/>
            <person name="Santos A.J."/>
        </authorList>
    </citation>
    <scope>NUCLEOTIDE SEQUENCE</scope>
    <source>
        <tissue evidence="1">Shoot tissue taken approximately 20 cm above the soil surface</tissue>
    </source>
</reference>